<protein>
    <submittedName>
        <fullName evidence="1">Uncharacterized protein</fullName>
    </submittedName>
</protein>
<evidence type="ECO:0000313" key="1">
    <source>
        <dbReference type="EMBL" id="VAW12678.1"/>
    </source>
</evidence>
<dbReference type="PROSITE" id="PS51257">
    <property type="entry name" value="PROKAR_LIPOPROTEIN"/>
    <property type="match status" value="1"/>
</dbReference>
<proteinExistence type="predicted"/>
<reference evidence="1" key="1">
    <citation type="submission" date="2018-06" db="EMBL/GenBank/DDBJ databases">
        <authorList>
            <person name="Zhirakovskaya E."/>
        </authorList>
    </citation>
    <scope>NUCLEOTIDE SEQUENCE</scope>
</reference>
<accession>A0A3B0T413</accession>
<organism evidence="1">
    <name type="scientific">hydrothermal vent metagenome</name>
    <dbReference type="NCBI Taxonomy" id="652676"/>
    <lineage>
        <taxon>unclassified sequences</taxon>
        <taxon>metagenomes</taxon>
        <taxon>ecological metagenomes</taxon>
    </lineage>
</organism>
<dbReference type="EMBL" id="UOEL01000091">
    <property type="protein sequence ID" value="VAW12678.1"/>
    <property type="molecule type" value="Genomic_DNA"/>
</dbReference>
<dbReference type="AlphaFoldDB" id="A0A3B0T413"/>
<sequence length="182" mass="20161">MKAIIKYVLSGILFSGILSSCADNLDFNQYDQLEVTPTYEASILYVEVAESIVNDVAVAEFFSKDFNFDAFSSDIFAERVIEGEVTYVVENTTSKEIEVTVEFLDENGTILDTEILTAQEVPSSILQRDIAYGSTGRSIDIIKNLSEIRVSAVNRGDTTSISNLESPMITLKSSGKFRVRIK</sequence>
<gene>
    <name evidence="1" type="ORF">MNBD_BACTEROID03-2260</name>
</gene>
<name>A0A3B0T413_9ZZZZ</name>